<keyword evidence="2" id="KW-1185">Reference proteome</keyword>
<protein>
    <submittedName>
        <fullName evidence="1">Uncharacterized protein</fullName>
    </submittedName>
</protein>
<organism evidence="1 2">
    <name type="scientific">Hymenobacter guriensis</name>
    <dbReference type="NCBI Taxonomy" id="2793065"/>
    <lineage>
        <taxon>Bacteria</taxon>
        <taxon>Pseudomonadati</taxon>
        <taxon>Bacteroidota</taxon>
        <taxon>Cytophagia</taxon>
        <taxon>Cytophagales</taxon>
        <taxon>Hymenobacteraceae</taxon>
        <taxon>Hymenobacter</taxon>
    </lineage>
</organism>
<name>A0ABS0L4G1_9BACT</name>
<evidence type="ECO:0000313" key="1">
    <source>
        <dbReference type="EMBL" id="MBG8555024.1"/>
    </source>
</evidence>
<gene>
    <name evidence="1" type="ORF">I5L79_15835</name>
</gene>
<reference evidence="1 2" key="1">
    <citation type="submission" date="2020-11" db="EMBL/GenBank/DDBJ databases">
        <title>Hymenobacter sp.</title>
        <authorList>
            <person name="Kim M.K."/>
        </authorList>
    </citation>
    <scope>NUCLEOTIDE SEQUENCE [LARGE SCALE GENOMIC DNA]</scope>
    <source>
        <strain evidence="1 2">BT594</strain>
    </source>
</reference>
<evidence type="ECO:0000313" key="2">
    <source>
        <dbReference type="Proteomes" id="UP000601099"/>
    </source>
</evidence>
<dbReference type="RefSeq" id="WP_196956047.1">
    <property type="nucleotide sequence ID" value="NZ_JADWYK010000010.1"/>
</dbReference>
<accession>A0ABS0L4G1</accession>
<sequence>MNFPANEGTFFACFCSYGMIQQANLSAKVPQRVSFGVSRLADAAIFPLSA</sequence>
<comment type="caution">
    <text evidence="1">The sequence shown here is derived from an EMBL/GenBank/DDBJ whole genome shotgun (WGS) entry which is preliminary data.</text>
</comment>
<dbReference type="Proteomes" id="UP000601099">
    <property type="component" value="Unassembled WGS sequence"/>
</dbReference>
<proteinExistence type="predicted"/>
<dbReference type="EMBL" id="JADWYK010000010">
    <property type="protein sequence ID" value="MBG8555024.1"/>
    <property type="molecule type" value="Genomic_DNA"/>
</dbReference>